<proteinExistence type="predicted"/>
<dbReference type="Proteomes" id="UP000002221">
    <property type="component" value="Chromosome"/>
</dbReference>
<dbReference type="HOGENOM" id="CLU_036705_0_0_10"/>
<keyword evidence="2" id="KW-1185">Reference proteome</keyword>
<dbReference type="AlphaFoldDB" id="D0MDP1"/>
<dbReference type="eggNOG" id="COG5563">
    <property type="taxonomic scope" value="Bacteria"/>
</dbReference>
<reference evidence="1 2" key="1">
    <citation type="journal article" date="2009" name="Stand. Genomic Sci.">
        <title>Complete genome sequence of Rhodothermus marinus type strain (R-10).</title>
        <authorList>
            <person name="Nolan M."/>
            <person name="Tindall B.J."/>
            <person name="Pomrenke H."/>
            <person name="Lapidus A."/>
            <person name="Copeland A."/>
            <person name="Glavina Del Rio T."/>
            <person name="Lucas S."/>
            <person name="Chen F."/>
            <person name="Tice H."/>
            <person name="Cheng J.F."/>
            <person name="Saunders E."/>
            <person name="Han C."/>
            <person name="Bruce D."/>
            <person name="Goodwin L."/>
            <person name="Chain P."/>
            <person name="Pitluck S."/>
            <person name="Ovchinikova G."/>
            <person name="Pati A."/>
            <person name="Ivanova N."/>
            <person name="Mavromatis K."/>
            <person name="Chen A."/>
            <person name="Palaniappan K."/>
            <person name="Land M."/>
            <person name="Hauser L."/>
            <person name="Chang Y.J."/>
            <person name="Jeffries C.D."/>
            <person name="Brettin T."/>
            <person name="Goker M."/>
            <person name="Bristow J."/>
            <person name="Eisen J.A."/>
            <person name="Markowitz V."/>
            <person name="Hugenholtz P."/>
            <person name="Kyrpides N.C."/>
            <person name="Klenk H.P."/>
            <person name="Detter J.C."/>
        </authorList>
    </citation>
    <scope>NUCLEOTIDE SEQUENCE [LARGE SCALE GENOMIC DNA]</scope>
    <source>
        <strain evidence="2">ATCC 43812 / DSM 4252 / R-10</strain>
    </source>
</reference>
<dbReference type="EMBL" id="CP001807">
    <property type="protein sequence ID" value="ACY47234.1"/>
    <property type="molecule type" value="Genomic_DNA"/>
</dbReference>
<gene>
    <name evidence="1" type="ordered locus">Rmar_0329</name>
</gene>
<dbReference type="KEGG" id="rmr:Rmar_0329"/>
<dbReference type="RefSeq" id="WP_012842846.1">
    <property type="nucleotide sequence ID" value="NC_013501.1"/>
</dbReference>
<organism evidence="1 2">
    <name type="scientific">Rhodothermus marinus (strain ATCC 43812 / DSM 4252 / R-10)</name>
    <name type="common">Rhodothermus obamensis</name>
    <dbReference type="NCBI Taxonomy" id="518766"/>
    <lineage>
        <taxon>Bacteria</taxon>
        <taxon>Pseudomonadati</taxon>
        <taxon>Rhodothermota</taxon>
        <taxon>Rhodothermia</taxon>
        <taxon>Rhodothermales</taxon>
        <taxon>Rhodothermaceae</taxon>
        <taxon>Rhodothermus</taxon>
    </lineage>
</organism>
<sequence>MSARFLTSIWHVCVLVLAGIIGLASFASAQTLTWLGAPEAWENSTAEGVSSDGQTVVGYFTPAGTYLSRAFRWTSRFGSFLLDPRYEGSTATAVSGDGNTVVGRAYLNNDATNRNFPFVWFAFSIDLNGDGYNDLIRLNPPDTDDGVATDLSEDGQIIVGYYKDENGNNQAFWRTDQGFIVLGTLGGSTSAALAISPDGSVVVGSSENSFGNTHAFRWTSNEGIQPLSTLFYLSYTHMVASDVSSQGKYIVGWADRPTSERVAYLYKTINGVSTVELLGSLGGLSTAATAVSDNGVVVGYGENALGQVRAFRWTEQTGIQDLTALYGHLLDSGSYFLSALDISKNGEFIVGKAYHAANDKTEAFLLHAPITTATETALLPEAPALLTPAPNPFAAATTIRYDLPAPTTVRLEVVDLYGRTVAVLVDGPRPAGSHYLYYQPDHLAGGLYFLQLTVGARRFHQKMVYLGK</sequence>
<accession>D0MDP1</accession>
<name>D0MDP1_RHOM4</name>
<dbReference type="STRING" id="518766.Rmar_0329"/>
<dbReference type="InterPro" id="IPR014262">
    <property type="entry name" value="HAF_rpt"/>
</dbReference>
<dbReference type="OrthoDB" id="108960at2"/>
<dbReference type="SUPFAM" id="SSF69322">
    <property type="entry name" value="Tricorn protease domain 2"/>
    <property type="match status" value="1"/>
</dbReference>
<dbReference type="NCBIfam" id="TIGR02913">
    <property type="entry name" value="HAF_rpt"/>
    <property type="match status" value="3"/>
</dbReference>
<evidence type="ECO:0000313" key="1">
    <source>
        <dbReference type="EMBL" id="ACY47234.1"/>
    </source>
</evidence>
<protein>
    <submittedName>
        <fullName evidence="1">Extracellular repeat protein, HAF family</fullName>
    </submittedName>
</protein>
<evidence type="ECO:0000313" key="2">
    <source>
        <dbReference type="Proteomes" id="UP000002221"/>
    </source>
</evidence>